<dbReference type="SUPFAM" id="SSF140423">
    <property type="entry name" value="MW0975(SA0943)-like"/>
    <property type="match status" value="1"/>
</dbReference>
<proteinExistence type="predicted"/>
<evidence type="ECO:0000313" key="2">
    <source>
        <dbReference type="EMBL" id="GAE33780.1"/>
    </source>
</evidence>
<dbReference type="Pfam" id="PF10368">
    <property type="entry name" value="YkyA"/>
    <property type="match status" value="1"/>
</dbReference>
<dbReference type="STRING" id="1236973.JCM9157_805"/>
<dbReference type="EMBL" id="BAUV01000004">
    <property type="protein sequence ID" value="GAE33780.1"/>
    <property type="molecule type" value="Genomic_DNA"/>
</dbReference>
<evidence type="ECO:0000313" key="3">
    <source>
        <dbReference type="Proteomes" id="UP000018896"/>
    </source>
</evidence>
<dbReference type="Proteomes" id="UP000018896">
    <property type="component" value="Unassembled WGS sequence"/>
</dbReference>
<dbReference type="Gene3D" id="1.20.120.570">
    <property type="entry name" value="YkyA-like"/>
    <property type="match status" value="1"/>
</dbReference>
<keyword evidence="3" id="KW-1185">Reference proteome</keyword>
<dbReference type="InterPro" id="IPR019454">
    <property type="entry name" value="Lipoprot_YkyA-like"/>
</dbReference>
<dbReference type="eggNOG" id="COG0497">
    <property type="taxonomic scope" value="Bacteria"/>
</dbReference>
<accession>W4QNU2</accession>
<sequence length="229" mass="26738">MDVVGKKLGMGEAILSIKRWAIAVFAIGILTGCGERPVETVYHHLEAAVELEIPFEKQQEPMQKAELKENEIFDQIISLGLSDFEEIVSLAEEAIISIESREAMIQKEKQSIDESYNEFLNIKEQVDKINKDELITMLQELEDSMNTRYSNYNELNELYVQTLTEDRTLFELLKKEELTLEDLQDQINIVNELYEKVESKKEDFNTSTDTYNQLKRQFYEMAELNVQYE</sequence>
<evidence type="ECO:0008006" key="4">
    <source>
        <dbReference type="Google" id="ProtNLM"/>
    </source>
</evidence>
<reference evidence="2 3" key="1">
    <citation type="journal article" date="2014" name="Genome Announc.">
        <title>Draft Genome Sequences of Three Alkaliphilic Bacillus Strains, Bacillus wakoensis JCM 9140T, Bacillus akibai JCM 9157T, and Bacillus hemicellulosilyticus JCM 9152T.</title>
        <authorList>
            <person name="Yuki M."/>
            <person name="Oshima K."/>
            <person name="Suda W."/>
            <person name="Oshida Y."/>
            <person name="Kitamura K."/>
            <person name="Iida T."/>
            <person name="Hattori M."/>
            <person name="Ohkuma M."/>
        </authorList>
    </citation>
    <scope>NUCLEOTIDE SEQUENCE [LARGE SCALE GENOMIC DNA]</scope>
    <source>
        <strain evidence="2 3">JCM 9157</strain>
    </source>
</reference>
<comment type="caution">
    <text evidence="2">The sequence shown here is derived from an EMBL/GenBank/DDBJ whole genome shotgun (WGS) entry which is preliminary data.</text>
</comment>
<dbReference type="PROSITE" id="PS51257">
    <property type="entry name" value="PROKAR_LIPOPROTEIN"/>
    <property type="match status" value="1"/>
</dbReference>
<keyword evidence="1" id="KW-0175">Coiled coil</keyword>
<feature type="coiled-coil region" evidence="1">
    <location>
        <begin position="173"/>
        <end position="200"/>
    </location>
</feature>
<protein>
    <recommendedName>
        <fullName evidence="4">Cell-wall binding lipoprotein</fullName>
    </recommendedName>
</protein>
<dbReference type="InterPro" id="IPR036785">
    <property type="entry name" value="YkyA-like_sf"/>
</dbReference>
<gene>
    <name evidence="2" type="ORF">JCM9157_805</name>
</gene>
<evidence type="ECO:0000256" key="1">
    <source>
        <dbReference type="SAM" id="Coils"/>
    </source>
</evidence>
<name>W4QNU2_HALA3</name>
<organism evidence="2 3">
    <name type="scientific">Halalkalibacter akibai (strain ATCC 43226 / DSM 21942 / CIP 109018 / JCM 9157 / 1139)</name>
    <name type="common">Bacillus akibai</name>
    <dbReference type="NCBI Taxonomy" id="1236973"/>
    <lineage>
        <taxon>Bacteria</taxon>
        <taxon>Bacillati</taxon>
        <taxon>Bacillota</taxon>
        <taxon>Bacilli</taxon>
        <taxon>Bacillales</taxon>
        <taxon>Bacillaceae</taxon>
        <taxon>Halalkalibacter</taxon>
    </lineage>
</organism>
<dbReference type="AlphaFoldDB" id="W4QNU2"/>